<dbReference type="EMBL" id="JARQWQ010000128">
    <property type="protein sequence ID" value="KAK2549303.1"/>
    <property type="molecule type" value="Genomic_DNA"/>
</dbReference>
<accession>A0AAD9UTG3</accession>
<gene>
    <name evidence="1" type="ORF">P5673_030297</name>
</gene>
<keyword evidence="2" id="KW-1185">Reference proteome</keyword>
<comment type="caution">
    <text evidence="1">The sequence shown here is derived from an EMBL/GenBank/DDBJ whole genome shotgun (WGS) entry which is preliminary data.</text>
</comment>
<evidence type="ECO:0000313" key="1">
    <source>
        <dbReference type="EMBL" id="KAK2549303.1"/>
    </source>
</evidence>
<name>A0AAD9UTG3_ACRCE</name>
<dbReference type="AlphaFoldDB" id="A0AAD9UTG3"/>
<sequence length="275" mass="31701">MKKFYEIQFLEELKKRIAKINENIHCEVEIISGHPSSGVLCVFPSRERSFNNTIGSFQPVRYLFTPSGHYKFQVFIQRTIAEAKIDIESFAELKKPGIKDFDKILEDVRIQPANVKEELWPWRHVGAKSCKLWHKPRDCLVQRDEAERELDGICSNCKQVRRQLKIVQAKRKDLVDSEDLSPKPGQSTSEGIQCTHRKEKLQARGEKAKDFHRFDSDEQSKQLAKLIECISSSEEGQEAVKAVCNEADEQQPGSGAILKELWELERGVFKRSTKE</sequence>
<reference evidence="1" key="2">
    <citation type="journal article" date="2023" name="Science">
        <title>Genomic signatures of disease resistance in endangered staghorn corals.</title>
        <authorList>
            <person name="Vollmer S.V."/>
            <person name="Selwyn J.D."/>
            <person name="Despard B.A."/>
            <person name="Roesel C.L."/>
        </authorList>
    </citation>
    <scope>NUCLEOTIDE SEQUENCE</scope>
    <source>
        <strain evidence="1">K2</strain>
    </source>
</reference>
<protein>
    <submittedName>
        <fullName evidence="1">Uncharacterized protein</fullName>
    </submittedName>
</protein>
<reference evidence="1" key="1">
    <citation type="journal article" date="2023" name="G3 (Bethesda)">
        <title>Whole genome assembly and annotation of the endangered Caribbean coral Acropora cervicornis.</title>
        <authorList>
            <person name="Selwyn J.D."/>
            <person name="Vollmer S.V."/>
        </authorList>
    </citation>
    <scope>NUCLEOTIDE SEQUENCE</scope>
    <source>
        <strain evidence="1">K2</strain>
    </source>
</reference>
<evidence type="ECO:0000313" key="2">
    <source>
        <dbReference type="Proteomes" id="UP001249851"/>
    </source>
</evidence>
<organism evidence="1 2">
    <name type="scientific">Acropora cervicornis</name>
    <name type="common">Staghorn coral</name>
    <dbReference type="NCBI Taxonomy" id="6130"/>
    <lineage>
        <taxon>Eukaryota</taxon>
        <taxon>Metazoa</taxon>
        <taxon>Cnidaria</taxon>
        <taxon>Anthozoa</taxon>
        <taxon>Hexacorallia</taxon>
        <taxon>Scleractinia</taxon>
        <taxon>Astrocoeniina</taxon>
        <taxon>Acroporidae</taxon>
        <taxon>Acropora</taxon>
    </lineage>
</organism>
<dbReference type="Proteomes" id="UP001249851">
    <property type="component" value="Unassembled WGS sequence"/>
</dbReference>
<proteinExistence type="predicted"/>